<keyword evidence="2" id="KW-1185">Reference proteome</keyword>
<dbReference type="EMBL" id="JAUSWV010000003">
    <property type="protein sequence ID" value="MDQ0585871.1"/>
    <property type="molecule type" value="Genomic_DNA"/>
</dbReference>
<dbReference type="InterPro" id="IPR045701">
    <property type="entry name" value="DUF6059"/>
</dbReference>
<sequence>MILRILRGALRLINGLLRAVGRALACLGALYVGPEAVQGMDPSRFAARPKSRLVRYARARFMELPPGAGGPPPAHPERLREDIPLSEQEMLLAHELWPAYDRVRDGS</sequence>
<reference evidence="1 2" key="1">
    <citation type="submission" date="2023-07" db="EMBL/GenBank/DDBJ databases">
        <title>Comparative genomics of wheat-associated soil bacteria to identify genetic determinants of phenazine resistance.</title>
        <authorList>
            <person name="Mouncey N."/>
        </authorList>
    </citation>
    <scope>NUCLEOTIDE SEQUENCE [LARGE SCALE GENOMIC DNA]</scope>
    <source>
        <strain evidence="1 2">B2I6</strain>
    </source>
</reference>
<name>A0ABU0P3A6_STRRH</name>
<dbReference type="Pfam" id="PF19534">
    <property type="entry name" value="DUF6059"/>
    <property type="match status" value="1"/>
</dbReference>
<protein>
    <submittedName>
        <fullName evidence="1">Uncharacterized protein</fullName>
    </submittedName>
</protein>
<gene>
    <name evidence="1" type="ORF">QF030_008139</name>
</gene>
<dbReference type="RefSeq" id="WP_307167940.1">
    <property type="nucleotide sequence ID" value="NZ_JAUSWV010000003.1"/>
</dbReference>
<dbReference type="Proteomes" id="UP001230654">
    <property type="component" value="Unassembled WGS sequence"/>
</dbReference>
<evidence type="ECO:0000313" key="2">
    <source>
        <dbReference type="Proteomes" id="UP001230654"/>
    </source>
</evidence>
<organism evidence="1 2">
    <name type="scientific">Streptomyces rishiriensis</name>
    <dbReference type="NCBI Taxonomy" id="68264"/>
    <lineage>
        <taxon>Bacteria</taxon>
        <taxon>Bacillati</taxon>
        <taxon>Actinomycetota</taxon>
        <taxon>Actinomycetes</taxon>
        <taxon>Kitasatosporales</taxon>
        <taxon>Streptomycetaceae</taxon>
        <taxon>Streptomyces</taxon>
    </lineage>
</organism>
<evidence type="ECO:0000313" key="1">
    <source>
        <dbReference type="EMBL" id="MDQ0585871.1"/>
    </source>
</evidence>
<accession>A0ABU0P3A6</accession>
<proteinExistence type="predicted"/>
<comment type="caution">
    <text evidence="1">The sequence shown here is derived from an EMBL/GenBank/DDBJ whole genome shotgun (WGS) entry which is preliminary data.</text>
</comment>